<accession>W4GDY5</accession>
<dbReference type="GeneID" id="20810145"/>
<name>W4GDY5_APHAT</name>
<dbReference type="Gene3D" id="3.60.10.10">
    <property type="entry name" value="Endonuclease/exonuclease/phosphatase"/>
    <property type="match status" value="1"/>
</dbReference>
<evidence type="ECO:0008006" key="2">
    <source>
        <dbReference type="Google" id="ProtNLM"/>
    </source>
</evidence>
<reference evidence="1" key="1">
    <citation type="submission" date="2013-12" db="EMBL/GenBank/DDBJ databases">
        <title>The Genome Sequence of Aphanomyces astaci APO3.</title>
        <authorList>
            <consortium name="The Broad Institute Genomics Platform"/>
            <person name="Russ C."/>
            <person name="Tyler B."/>
            <person name="van West P."/>
            <person name="Dieguez-Uribeondo J."/>
            <person name="Young S.K."/>
            <person name="Zeng Q."/>
            <person name="Gargeya S."/>
            <person name="Fitzgerald M."/>
            <person name="Abouelleil A."/>
            <person name="Alvarado L."/>
            <person name="Chapman S.B."/>
            <person name="Gainer-Dewar J."/>
            <person name="Goldberg J."/>
            <person name="Griggs A."/>
            <person name="Gujja S."/>
            <person name="Hansen M."/>
            <person name="Howarth C."/>
            <person name="Imamovic A."/>
            <person name="Ireland A."/>
            <person name="Larimer J."/>
            <person name="McCowan C."/>
            <person name="Murphy C."/>
            <person name="Pearson M."/>
            <person name="Poon T.W."/>
            <person name="Priest M."/>
            <person name="Roberts A."/>
            <person name="Saif S."/>
            <person name="Shea T."/>
            <person name="Sykes S."/>
            <person name="Wortman J."/>
            <person name="Nusbaum C."/>
            <person name="Birren B."/>
        </authorList>
    </citation>
    <scope>NUCLEOTIDE SEQUENCE [LARGE SCALE GENOMIC DNA]</scope>
    <source>
        <strain evidence="1">APO3</strain>
    </source>
</reference>
<dbReference type="OrthoDB" id="127466at2759"/>
<evidence type="ECO:0000313" key="1">
    <source>
        <dbReference type="EMBL" id="ETV77902.1"/>
    </source>
</evidence>
<proteinExistence type="predicted"/>
<dbReference type="AlphaFoldDB" id="W4GDY5"/>
<dbReference type="EMBL" id="KI913131">
    <property type="protein sequence ID" value="ETV77902.1"/>
    <property type="molecule type" value="Genomic_DNA"/>
</dbReference>
<protein>
    <recommendedName>
        <fullName evidence="2">Endonuclease/exonuclease/phosphatase domain-containing protein</fullName>
    </recommendedName>
</protein>
<sequence>MLRMASLNWFKTDAQGSSFWSNSSCNTFERRNGCALLFSKSSPVQHLTDVTPLDLPEIAQNRYLVVKGNLDGIVIYIHVLYALTGDDPRKAEFFTALPTDFDGNSRHIICGDFNLVLNPTLDKVVHSHRRPTGLDALERWMSSLGVVDSWRLLNPDSRKHLFRLQNFQVQFKLARNTRLLSRTDFSGAPCWRLYTRSTFQENA</sequence>
<dbReference type="VEuPathDB" id="FungiDB:H257_08149"/>
<dbReference type="SUPFAM" id="SSF56219">
    <property type="entry name" value="DNase I-like"/>
    <property type="match status" value="1"/>
</dbReference>
<dbReference type="RefSeq" id="XP_009832239.1">
    <property type="nucleotide sequence ID" value="XM_009833937.1"/>
</dbReference>
<dbReference type="InterPro" id="IPR036691">
    <property type="entry name" value="Endo/exonu/phosph_ase_sf"/>
</dbReference>
<gene>
    <name evidence="1" type="ORF">H257_08149</name>
</gene>
<organism evidence="1">
    <name type="scientific">Aphanomyces astaci</name>
    <name type="common">Crayfish plague agent</name>
    <dbReference type="NCBI Taxonomy" id="112090"/>
    <lineage>
        <taxon>Eukaryota</taxon>
        <taxon>Sar</taxon>
        <taxon>Stramenopiles</taxon>
        <taxon>Oomycota</taxon>
        <taxon>Saprolegniomycetes</taxon>
        <taxon>Saprolegniales</taxon>
        <taxon>Verrucalvaceae</taxon>
        <taxon>Aphanomyces</taxon>
    </lineage>
</organism>